<evidence type="ECO:0000313" key="9">
    <source>
        <dbReference type="EMBL" id="CAB9512384.1"/>
    </source>
</evidence>
<dbReference type="GO" id="GO:0004615">
    <property type="term" value="F:phosphomannomutase activity"/>
    <property type="evidence" value="ECO:0007669"/>
    <property type="project" value="TreeGrafter"/>
</dbReference>
<feature type="domain" description="Alpha-D-phosphohexomutase alpha/beta/alpha" evidence="8">
    <location>
        <begin position="402"/>
        <end position="506"/>
    </location>
</feature>
<dbReference type="InterPro" id="IPR005844">
    <property type="entry name" value="A-D-PHexomutase_a/b/a-I"/>
</dbReference>
<proteinExistence type="inferred from homology"/>
<evidence type="ECO:0000313" key="10">
    <source>
        <dbReference type="Proteomes" id="UP001153069"/>
    </source>
</evidence>
<dbReference type="GO" id="GO:0005975">
    <property type="term" value="P:carbohydrate metabolic process"/>
    <property type="evidence" value="ECO:0007669"/>
    <property type="project" value="InterPro"/>
</dbReference>
<feature type="chain" id="PRO_5040512359" evidence="5">
    <location>
        <begin position="26"/>
        <end position="635"/>
    </location>
</feature>
<dbReference type="Gene3D" id="3.40.120.10">
    <property type="entry name" value="Alpha-D-Glucose-1,6-Bisphosphate, subunit A, domain 3"/>
    <property type="match status" value="3"/>
</dbReference>
<dbReference type="AlphaFoldDB" id="A0A9N8E466"/>
<feature type="domain" description="Alpha-D-phosphohexomutase alpha/beta/alpha" evidence="6">
    <location>
        <begin position="131"/>
        <end position="247"/>
    </location>
</feature>
<evidence type="ECO:0000259" key="8">
    <source>
        <dbReference type="Pfam" id="PF02880"/>
    </source>
</evidence>
<keyword evidence="3" id="KW-0597">Phosphoprotein</keyword>
<evidence type="ECO:0000256" key="2">
    <source>
        <dbReference type="ARBA" id="ARBA00010231"/>
    </source>
</evidence>
<comment type="similarity">
    <text evidence="2">Belongs to the phosphohexose mutase family.</text>
</comment>
<evidence type="ECO:0000256" key="4">
    <source>
        <dbReference type="SAM" id="MobiDB-lite"/>
    </source>
</evidence>
<evidence type="ECO:0000256" key="3">
    <source>
        <dbReference type="ARBA" id="ARBA00022553"/>
    </source>
</evidence>
<gene>
    <name evidence="9" type="ORF">SEMRO_533_G161690.1</name>
</gene>
<sequence length="635" mass="68574">MKLSPCRLGLLAVVIAQLATNSVYCFSASNVPFKSSSGQGKSDDDGGSTSTTSKQEGGDSFIFRHFNNVATDIDDNLCPPSLKTILKNIRQLTHQGSDIRGSVVDHPRVGRLSRVSKAIDEQQLNDGIPALTPFAAFCLGHAFGQMVLQQTDSDNPTIAVGRDPRPHGSMLCDAFARGIQSVDGDRIRVVYTGVATTPSMYHFCRAGLCDGAVMVTASHLPIDRNGFKLFTRSQGGFTKHHVQQMNQLAADFAQRWHDVQGMLPPTSGGEGVFCNEWVDFLPLYASSLQAAICKEVQTTSTKPLEGLKIVLNSGNGSGGFFNRVLAGLGADVSASMHVEPNGDFPAGIPNPEKKEMIADTVAICEDVGADLGILLDTDADRSGFIVPVRDGDKTSYEPLNRNRLIALLSVIFSRTSPGCAVVTDSVTSEGLAQFLEDDLGLQHVRYLKGYANVIGKAQELTESGKANAEMAIETSGHCAMKENGYLDDGTYTAVKVIGLLAREKMTNNGADLLGLIAAMKEMPEEAEIRMNVSDGSLETMAGVFELARTSIETSCQAESMSWTLDTDNLEGIRVRTGNGGFFMLRKSLHDPLISLQIEAENREEARENVASPLLKLFQENESISNLMETQNLQDY</sequence>
<dbReference type="OrthoDB" id="1743979at2759"/>
<keyword evidence="10" id="KW-1185">Reference proteome</keyword>
<dbReference type="PANTHER" id="PTHR42946:SF1">
    <property type="entry name" value="PHOSPHOGLUCOMUTASE (ALPHA-D-GLUCOSE-1,6-BISPHOSPHATE-DEPENDENT)"/>
    <property type="match status" value="1"/>
</dbReference>
<dbReference type="InterPro" id="IPR005841">
    <property type="entry name" value="Alpha-D-phosphohexomutase_SF"/>
</dbReference>
<dbReference type="Pfam" id="PF02880">
    <property type="entry name" value="PGM_PMM_III"/>
    <property type="match status" value="1"/>
</dbReference>
<dbReference type="InterPro" id="IPR050060">
    <property type="entry name" value="Phosphoglucosamine_mutase"/>
</dbReference>
<dbReference type="Pfam" id="PF02879">
    <property type="entry name" value="PGM_PMM_II"/>
    <property type="match status" value="1"/>
</dbReference>
<organism evidence="9 10">
    <name type="scientific">Seminavis robusta</name>
    <dbReference type="NCBI Taxonomy" id="568900"/>
    <lineage>
        <taxon>Eukaryota</taxon>
        <taxon>Sar</taxon>
        <taxon>Stramenopiles</taxon>
        <taxon>Ochrophyta</taxon>
        <taxon>Bacillariophyta</taxon>
        <taxon>Bacillariophyceae</taxon>
        <taxon>Bacillariophycidae</taxon>
        <taxon>Naviculales</taxon>
        <taxon>Naviculaceae</taxon>
        <taxon>Seminavis</taxon>
    </lineage>
</organism>
<dbReference type="InterPro" id="IPR005845">
    <property type="entry name" value="A-D-PHexomutase_a/b/a-II"/>
</dbReference>
<evidence type="ECO:0000259" key="6">
    <source>
        <dbReference type="Pfam" id="PF02878"/>
    </source>
</evidence>
<dbReference type="Proteomes" id="UP001153069">
    <property type="component" value="Unassembled WGS sequence"/>
</dbReference>
<dbReference type="InterPro" id="IPR005846">
    <property type="entry name" value="A-D-PHexomutase_a/b/a-III"/>
</dbReference>
<feature type="region of interest" description="Disordered" evidence="4">
    <location>
        <begin position="34"/>
        <end position="56"/>
    </location>
</feature>
<accession>A0A9N8E466</accession>
<comment type="cofactor">
    <cofactor evidence="1">
        <name>Mg(2+)</name>
        <dbReference type="ChEBI" id="CHEBI:18420"/>
    </cofactor>
</comment>
<evidence type="ECO:0000256" key="5">
    <source>
        <dbReference type="SAM" id="SignalP"/>
    </source>
</evidence>
<evidence type="ECO:0000256" key="1">
    <source>
        <dbReference type="ARBA" id="ARBA00001946"/>
    </source>
</evidence>
<dbReference type="Gene3D" id="3.30.310.50">
    <property type="entry name" value="Alpha-D-phosphohexomutase, C-terminal domain"/>
    <property type="match status" value="1"/>
</dbReference>
<feature type="domain" description="Alpha-D-phosphohexomutase alpha/beta/alpha" evidence="7">
    <location>
        <begin position="297"/>
        <end position="385"/>
    </location>
</feature>
<dbReference type="PANTHER" id="PTHR42946">
    <property type="entry name" value="PHOSPHOHEXOSE MUTASE"/>
    <property type="match status" value="1"/>
</dbReference>
<dbReference type="InterPro" id="IPR016055">
    <property type="entry name" value="A-D-PHexomutase_a/b/a-I/II/III"/>
</dbReference>
<dbReference type="EMBL" id="CAICTM010000532">
    <property type="protein sequence ID" value="CAB9512384.1"/>
    <property type="molecule type" value="Genomic_DNA"/>
</dbReference>
<dbReference type="SUPFAM" id="SSF53738">
    <property type="entry name" value="Phosphoglucomutase, first 3 domains"/>
    <property type="match status" value="3"/>
</dbReference>
<protein>
    <submittedName>
        <fullName evidence="9">Phosphoglucosamine mutase</fullName>
    </submittedName>
</protein>
<dbReference type="PRINTS" id="PR00509">
    <property type="entry name" value="PGMPMM"/>
</dbReference>
<evidence type="ECO:0000259" key="7">
    <source>
        <dbReference type="Pfam" id="PF02879"/>
    </source>
</evidence>
<feature type="signal peptide" evidence="5">
    <location>
        <begin position="1"/>
        <end position="25"/>
    </location>
</feature>
<dbReference type="Pfam" id="PF02878">
    <property type="entry name" value="PGM_PMM_I"/>
    <property type="match status" value="1"/>
</dbReference>
<comment type="caution">
    <text evidence="9">The sequence shown here is derived from an EMBL/GenBank/DDBJ whole genome shotgun (WGS) entry which is preliminary data.</text>
</comment>
<name>A0A9N8E466_9STRA</name>
<keyword evidence="5" id="KW-0732">Signal</keyword>
<reference evidence="9" key="1">
    <citation type="submission" date="2020-06" db="EMBL/GenBank/DDBJ databases">
        <authorList>
            <consortium name="Plant Systems Biology data submission"/>
        </authorList>
    </citation>
    <scope>NUCLEOTIDE SEQUENCE</scope>
    <source>
        <strain evidence="9">D6</strain>
    </source>
</reference>